<gene>
    <name evidence="1" type="ORF">H0241_26080</name>
</gene>
<proteinExistence type="predicted"/>
<evidence type="ECO:0008006" key="3">
    <source>
        <dbReference type="Google" id="ProtNLM"/>
    </source>
</evidence>
<organism evidence="1 2">
    <name type="scientific">Mesorhizobium neociceri</name>
    <dbReference type="NCBI Taxonomy" id="1307853"/>
    <lineage>
        <taxon>Bacteria</taxon>
        <taxon>Pseudomonadati</taxon>
        <taxon>Pseudomonadota</taxon>
        <taxon>Alphaproteobacteria</taxon>
        <taxon>Hyphomicrobiales</taxon>
        <taxon>Phyllobacteriaceae</taxon>
        <taxon>Mesorhizobium</taxon>
    </lineage>
</organism>
<name>A0A838BB65_9HYPH</name>
<keyword evidence="2" id="KW-1185">Reference proteome</keyword>
<sequence>MSERTAAFEFLQIIKWASTQENFWTECAGEENTIGPSGFSQVSIQTVLPLKVSKGEYIGRIERDDPNMFGNLDDNDISLAIRFSYAGVDVVLGGDGTLNNWRSRRNRFERNVGRRIMASVVNLPHHGSQHDSAPEVLENLFTIGGDRYGVTSANGHSHPSQDVIEWLSKQGISPFCTNLMPACGANASKLFAMPGISPELAAILRQTALSGGVIQPCQGDITLRIESAGNFAVVPQHSSFCGYRSSFASLFPAGP</sequence>
<comment type="caution">
    <text evidence="1">The sequence shown here is derived from an EMBL/GenBank/DDBJ whole genome shotgun (WGS) entry which is preliminary data.</text>
</comment>
<reference evidence="1 2" key="1">
    <citation type="submission" date="2020-07" db="EMBL/GenBank/DDBJ databases">
        <title>Definition of the novel symbiovar canariense within Mesorhizobium novociceri, a new species of genus Mesorhizobium nodulating Cicer canariense in the Caldera de Taburiente National Park (La Palma, Canary Islands).</title>
        <authorList>
            <person name="Leon-Barrios M."/>
            <person name="Perez-Yepez J."/>
            <person name="Flores-Felix J.D."/>
            <person name="Ramirez-Baena M.H."/>
            <person name="Pulido-Suarez L."/>
            <person name="Igual J.M."/>
            <person name="Velazquez E."/>
            <person name="Peix A."/>
        </authorList>
    </citation>
    <scope>NUCLEOTIDE SEQUENCE [LARGE SCALE GENOMIC DNA]</scope>
    <source>
        <strain evidence="1 2">CCANP35</strain>
    </source>
</reference>
<dbReference type="Gene3D" id="3.60.15.10">
    <property type="entry name" value="Ribonuclease Z/Hydroxyacylglutathione hydrolase-like"/>
    <property type="match status" value="1"/>
</dbReference>
<evidence type="ECO:0000313" key="2">
    <source>
        <dbReference type="Proteomes" id="UP000558284"/>
    </source>
</evidence>
<protein>
    <recommendedName>
        <fullName evidence="3">Metallo-beta-lactamase domain-containing protein</fullName>
    </recommendedName>
</protein>
<evidence type="ECO:0000313" key="1">
    <source>
        <dbReference type="EMBL" id="MBA1143695.1"/>
    </source>
</evidence>
<dbReference type="AlphaFoldDB" id="A0A838BB65"/>
<dbReference type="RefSeq" id="WP_181060708.1">
    <property type="nucleotide sequence ID" value="NZ_JACDTY010000016.1"/>
</dbReference>
<dbReference type="Proteomes" id="UP000558284">
    <property type="component" value="Unassembled WGS sequence"/>
</dbReference>
<dbReference type="EMBL" id="JACDTY010000016">
    <property type="protein sequence ID" value="MBA1143695.1"/>
    <property type="molecule type" value="Genomic_DNA"/>
</dbReference>
<dbReference type="InterPro" id="IPR036866">
    <property type="entry name" value="RibonucZ/Hydroxyglut_hydro"/>
</dbReference>
<accession>A0A838BB65</accession>